<comment type="caution">
    <text evidence="2">The sequence shown here is derived from an EMBL/GenBank/DDBJ whole genome shotgun (WGS) entry which is preliminary data.</text>
</comment>
<feature type="compositionally biased region" description="Low complexity" evidence="1">
    <location>
        <begin position="27"/>
        <end position="40"/>
    </location>
</feature>
<evidence type="ECO:0000313" key="3">
    <source>
        <dbReference type="Proteomes" id="UP001190700"/>
    </source>
</evidence>
<feature type="region of interest" description="Disordered" evidence="1">
    <location>
        <begin position="26"/>
        <end position="51"/>
    </location>
</feature>
<gene>
    <name evidence="2" type="ORF">CYMTET_5796</name>
</gene>
<dbReference type="AlphaFoldDB" id="A0AAE0GYT7"/>
<dbReference type="PANTHER" id="PTHR23108">
    <property type="entry name" value="METHYLTRANSFERASE-RELATED"/>
    <property type="match status" value="1"/>
</dbReference>
<dbReference type="Gene3D" id="3.40.50.150">
    <property type="entry name" value="Vaccinia Virus protein VP39"/>
    <property type="match status" value="1"/>
</dbReference>
<dbReference type="GO" id="GO:0005634">
    <property type="term" value="C:nucleus"/>
    <property type="evidence" value="ECO:0007669"/>
    <property type="project" value="TreeGrafter"/>
</dbReference>
<evidence type="ECO:0008006" key="4">
    <source>
        <dbReference type="Google" id="ProtNLM"/>
    </source>
</evidence>
<dbReference type="Pfam" id="PF10294">
    <property type="entry name" value="Methyltransf_16"/>
    <property type="match status" value="1"/>
</dbReference>
<dbReference type="EMBL" id="LGRX02001215">
    <property type="protein sequence ID" value="KAK3286658.1"/>
    <property type="molecule type" value="Genomic_DNA"/>
</dbReference>
<dbReference type="Proteomes" id="UP001190700">
    <property type="component" value="Unassembled WGS sequence"/>
</dbReference>
<keyword evidence="3" id="KW-1185">Reference proteome</keyword>
<dbReference type="CDD" id="cd02440">
    <property type="entry name" value="AdoMet_MTases"/>
    <property type="match status" value="1"/>
</dbReference>
<evidence type="ECO:0000256" key="1">
    <source>
        <dbReference type="SAM" id="MobiDB-lite"/>
    </source>
</evidence>
<dbReference type="SUPFAM" id="SSF53335">
    <property type="entry name" value="S-adenosyl-L-methionine-dependent methyltransferases"/>
    <property type="match status" value="1"/>
</dbReference>
<dbReference type="InterPro" id="IPR038899">
    <property type="entry name" value="METTL22"/>
</dbReference>
<dbReference type="InterPro" id="IPR029063">
    <property type="entry name" value="SAM-dependent_MTases_sf"/>
</dbReference>
<dbReference type="InterPro" id="IPR019410">
    <property type="entry name" value="Methyltransf_16"/>
</dbReference>
<evidence type="ECO:0000313" key="2">
    <source>
        <dbReference type="EMBL" id="KAK3286658.1"/>
    </source>
</evidence>
<accession>A0AAE0GYT7</accession>
<name>A0AAE0GYT7_9CHLO</name>
<dbReference type="GO" id="GO:0008276">
    <property type="term" value="F:protein methyltransferase activity"/>
    <property type="evidence" value="ECO:0007669"/>
    <property type="project" value="InterPro"/>
</dbReference>
<protein>
    <recommendedName>
        <fullName evidence="4">Methyltransferase-like protein 22</fullName>
    </recommendedName>
</protein>
<dbReference type="PANTHER" id="PTHR23108:SF0">
    <property type="entry name" value="METHYLTRANSFERASE-LIKE PROTEIN 22"/>
    <property type="match status" value="1"/>
</dbReference>
<reference evidence="2 3" key="1">
    <citation type="journal article" date="2015" name="Genome Biol. Evol.">
        <title>Comparative Genomics of a Bacterivorous Green Alga Reveals Evolutionary Causalities and Consequences of Phago-Mixotrophic Mode of Nutrition.</title>
        <authorList>
            <person name="Burns J.A."/>
            <person name="Paasch A."/>
            <person name="Narechania A."/>
            <person name="Kim E."/>
        </authorList>
    </citation>
    <scope>NUCLEOTIDE SEQUENCE [LARGE SCALE GENOMIC DNA]</scope>
    <source>
        <strain evidence="2 3">PLY_AMNH</strain>
    </source>
</reference>
<organism evidence="2 3">
    <name type="scientific">Cymbomonas tetramitiformis</name>
    <dbReference type="NCBI Taxonomy" id="36881"/>
    <lineage>
        <taxon>Eukaryota</taxon>
        <taxon>Viridiplantae</taxon>
        <taxon>Chlorophyta</taxon>
        <taxon>Pyramimonadophyceae</taxon>
        <taxon>Pyramimonadales</taxon>
        <taxon>Pyramimonadaceae</taxon>
        <taxon>Cymbomonas</taxon>
    </lineage>
</organism>
<proteinExistence type="predicted"/>
<sequence length="337" mass="37957">MEKVLSEVHLELRCSEETTITRFDFRSSSQSSSCDEPSSSDPEEDLPRGRHVSKNIRLDNDGDIKLRRGKKKRRVARSLSICHSMSTPLASVGLQVWRGALLFAEFVLQSQERFHGAVVLELGGGTGLVGALLAPCARHVFVTDIGEDILKNCARNIEENRHLSQGGVEHIQVRELDWRCPLERPVETSSATFQWGADDLRRMKNLSYLVAADCVYDEPLTDTLFSCVKYLFRAYPSCRSLFVSLEKRVNFSLVDLQARAHAYDHFRTHFTAVEPSQHVPIDVPVALDHAAPMKLLGRQISCDTIGQAFDYDRTCDLELWEIFVDSTKESCAVVEAK</sequence>